<dbReference type="AlphaFoldDB" id="A0A4Z2IM09"/>
<feature type="region of interest" description="Disordered" evidence="1">
    <location>
        <begin position="49"/>
        <end position="68"/>
    </location>
</feature>
<accession>A0A4Z2IM09</accession>
<organism evidence="2 3">
    <name type="scientific">Liparis tanakae</name>
    <name type="common">Tanaka's snailfish</name>
    <dbReference type="NCBI Taxonomy" id="230148"/>
    <lineage>
        <taxon>Eukaryota</taxon>
        <taxon>Metazoa</taxon>
        <taxon>Chordata</taxon>
        <taxon>Craniata</taxon>
        <taxon>Vertebrata</taxon>
        <taxon>Euteleostomi</taxon>
        <taxon>Actinopterygii</taxon>
        <taxon>Neopterygii</taxon>
        <taxon>Teleostei</taxon>
        <taxon>Neoteleostei</taxon>
        <taxon>Acanthomorphata</taxon>
        <taxon>Eupercaria</taxon>
        <taxon>Perciformes</taxon>
        <taxon>Cottioidei</taxon>
        <taxon>Cottales</taxon>
        <taxon>Liparidae</taxon>
        <taxon>Liparis</taxon>
    </lineage>
</organism>
<dbReference type="EMBL" id="SRLO01000070">
    <property type="protein sequence ID" value="TNN78821.1"/>
    <property type="molecule type" value="Genomic_DNA"/>
</dbReference>
<comment type="caution">
    <text evidence="2">The sequence shown here is derived from an EMBL/GenBank/DDBJ whole genome shotgun (WGS) entry which is preliminary data.</text>
</comment>
<gene>
    <name evidence="2" type="ORF">EYF80_010991</name>
</gene>
<reference evidence="2 3" key="1">
    <citation type="submission" date="2019-03" db="EMBL/GenBank/DDBJ databases">
        <title>First draft genome of Liparis tanakae, snailfish: a comprehensive survey of snailfish specific genes.</title>
        <authorList>
            <person name="Kim W."/>
            <person name="Song I."/>
            <person name="Jeong J.-H."/>
            <person name="Kim D."/>
            <person name="Kim S."/>
            <person name="Ryu S."/>
            <person name="Song J.Y."/>
            <person name="Lee S.K."/>
        </authorList>
    </citation>
    <scope>NUCLEOTIDE SEQUENCE [LARGE SCALE GENOMIC DNA]</scope>
    <source>
        <tissue evidence="2">Muscle</tissue>
    </source>
</reference>
<evidence type="ECO:0000313" key="3">
    <source>
        <dbReference type="Proteomes" id="UP000314294"/>
    </source>
</evidence>
<name>A0A4Z2IM09_9TELE</name>
<evidence type="ECO:0000256" key="1">
    <source>
        <dbReference type="SAM" id="MobiDB-lite"/>
    </source>
</evidence>
<sequence>MMLTWPTKVKLNMCLGKHSCWTELLESNCQKEGTRLAAAHVRQTNRVSVVTSGLPSGGQAAVRRPSRRDNERYLRLHLT</sequence>
<proteinExistence type="predicted"/>
<evidence type="ECO:0000313" key="2">
    <source>
        <dbReference type="EMBL" id="TNN78821.1"/>
    </source>
</evidence>
<protein>
    <submittedName>
        <fullName evidence="2">Uncharacterized protein</fullName>
    </submittedName>
</protein>
<dbReference type="Proteomes" id="UP000314294">
    <property type="component" value="Unassembled WGS sequence"/>
</dbReference>
<keyword evidence="3" id="KW-1185">Reference proteome</keyword>